<evidence type="ECO:0000256" key="9">
    <source>
        <dbReference type="ARBA" id="ARBA00022842"/>
    </source>
</evidence>
<dbReference type="UniPathway" id="UPA00077">
    <property type="reaction ID" value="UER00156"/>
</dbReference>
<dbReference type="EMBL" id="QSLN01000002">
    <property type="protein sequence ID" value="RDV84258.1"/>
    <property type="molecule type" value="Genomic_DNA"/>
</dbReference>
<evidence type="ECO:0000256" key="12">
    <source>
        <dbReference type="ARBA" id="ARBA00053449"/>
    </source>
</evidence>
<evidence type="ECO:0000313" key="14">
    <source>
        <dbReference type="EMBL" id="RDV84258.1"/>
    </source>
</evidence>
<evidence type="ECO:0000256" key="2">
    <source>
        <dbReference type="ARBA" id="ARBA00001946"/>
    </source>
</evidence>
<dbReference type="PROSITE" id="PS50972">
    <property type="entry name" value="PTERIN_BINDING"/>
    <property type="match status" value="1"/>
</dbReference>
<organism evidence="14 15">
    <name type="scientific">Ammonifex thiophilus</name>
    <dbReference type="NCBI Taxonomy" id="444093"/>
    <lineage>
        <taxon>Bacteria</taxon>
        <taxon>Bacillati</taxon>
        <taxon>Bacillota</taxon>
        <taxon>Clostridia</taxon>
        <taxon>Thermoanaerobacterales</taxon>
        <taxon>Thermoanaerobacteraceae</taxon>
        <taxon>Ammonifex</taxon>
    </lineage>
</organism>
<dbReference type="SUPFAM" id="SSF51717">
    <property type="entry name" value="Dihydropteroate synthetase-like"/>
    <property type="match status" value="1"/>
</dbReference>
<evidence type="ECO:0000256" key="11">
    <source>
        <dbReference type="ARBA" id="ARBA00030193"/>
    </source>
</evidence>
<comment type="caution">
    <text evidence="14">The sequence shown here is derived from an EMBL/GenBank/DDBJ whole genome shotgun (WGS) entry which is preliminary data.</text>
</comment>
<dbReference type="CDD" id="cd00739">
    <property type="entry name" value="DHPS"/>
    <property type="match status" value="1"/>
</dbReference>
<evidence type="ECO:0000256" key="5">
    <source>
        <dbReference type="ARBA" id="ARBA00012458"/>
    </source>
</evidence>
<dbReference type="PROSITE" id="PS00792">
    <property type="entry name" value="DHPS_1"/>
    <property type="match status" value="1"/>
</dbReference>
<proteinExistence type="inferred from homology"/>
<comment type="cofactor">
    <cofactor evidence="2">
        <name>Mg(2+)</name>
        <dbReference type="ChEBI" id="CHEBI:18420"/>
    </cofactor>
</comment>
<dbReference type="Gene3D" id="3.20.20.20">
    <property type="entry name" value="Dihydropteroate synthase-like"/>
    <property type="match status" value="1"/>
</dbReference>
<comment type="catalytic activity">
    <reaction evidence="1">
        <text>(7,8-dihydropterin-6-yl)methyl diphosphate + 4-aminobenzoate = 7,8-dihydropteroate + diphosphate</text>
        <dbReference type="Rhea" id="RHEA:19949"/>
        <dbReference type="ChEBI" id="CHEBI:17836"/>
        <dbReference type="ChEBI" id="CHEBI:17839"/>
        <dbReference type="ChEBI" id="CHEBI:33019"/>
        <dbReference type="ChEBI" id="CHEBI:72950"/>
        <dbReference type="EC" id="2.5.1.15"/>
    </reaction>
</comment>
<keyword evidence="7 14" id="KW-0808">Transferase</keyword>
<dbReference type="PANTHER" id="PTHR20941">
    <property type="entry name" value="FOLATE SYNTHESIS PROTEINS"/>
    <property type="match status" value="1"/>
</dbReference>
<dbReference type="GO" id="GO:0046656">
    <property type="term" value="P:folic acid biosynthetic process"/>
    <property type="evidence" value="ECO:0007669"/>
    <property type="project" value="UniProtKB-KW"/>
</dbReference>
<dbReference type="InterPro" id="IPR000489">
    <property type="entry name" value="Pterin-binding_dom"/>
</dbReference>
<evidence type="ECO:0000256" key="8">
    <source>
        <dbReference type="ARBA" id="ARBA00022723"/>
    </source>
</evidence>
<dbReference type="GO" id="GO:0004156">
    <property type="term" value="F:dihydropteroate synthase activity"/>
    <property type="evidence" value="ECO:0007669"/>
    <property type="project" value="UniProtKB-EC"/>
</dbReference>
<dbReference type="NCBIfam" id="TIGR01496">
    <property type="entry name" value="DHPS"/>
    <property type="match status" value="1"/>
</dbReference>
<dbReference type="InterPro" id="IPR045031">
    <property type="entry name" value="DHP_synth-like"/>
</dbReference>
<feature type="domain" description="Pterin-binding" evidence="13">
    <location>
        <begin position="136"/>
        <end position="381"/>
    </location>
</feature>
<name>A0A3D8P6R9_9THEO</name>
<comment type="pathway">
    <text evidence="3">Cofactor biosynthesis; tetrahydrofolate biosynthesis; 7,8-dihydrofolate from 2-amino-4-hydroxy-6-hydroxymethyl-7,8-dihydropteridine diphosphate and 4-aminobenzoate: step 1/2.</text>
</comment>
<evidence type="ECO:0000256" key="10">
    <source>
        <dbReference type="ARBA" id="ARBA00022909"/>
    </source>
</evidence>
<keyword evidence="15" id="KW-1185">Reference proteome</keyword>
<sequence length="394" mass="43371">MRVISIPDLATALEEIRKIGADEPGQKIMAPKAVFRAVKVRDLTPVQANILKQEMLARGGEAVVARGAINYTVERTDVLLLGTLKQFRLLIAKLKQQPFGLPRLAEKLAQVLENAEGFRPFRLNCRGRELRLGERTLIMGILNVTPDSFSDGGKYNTVEAARARALEMVEEGADIIDLGGESTRPGHTPVEAEEELRRVIPVLEAILPEVPVPISIDTSKAVVAEEALRRGAHLINDQRALADPNMAAVVARYEAPVVLMHNPSTPQYRDFMGDIIDHLAERVEYAEASGIPREHIILDPGIGFGKTPEQNLEVVRRLDELKSLGLPVLVGPSRKSFIGYVLDLPVEERLEGTAAAVAVSIVKGADIVRVHDVKQMVRVARMVDALVRRRSYAR</sequence>
<dbReference type="PROSITE" id="PS00793">
    <property type="entry name" value="DHPS_2"/>
    <property type="match status" value="1"/>
</dbReference>
<keyword evidence="10" id="KW-0289">Folate biosynthesis</keyword>
<comment type="similarity">
    <text evidence="4">Belongs to the DHPS family.</text>
</comment>
<dbReference type="GO" id="GO:0046872">
    <property type="term" value="F:metal ion binding"/>
    <property type="evidence" value="ECO:0007669"/>
    <property type="project" value="UniProtKB-KW"/>
</dbReference>
<accession>A0A3D8P6R9</accession>
<protein>
    <recommendedName>
        <fullName evidence="6">Dihydropteroate synthase</fullName>
        <ecNumber evidence="5">2.5.1.15</ecNumber>
    </recommendedName>
    <alternativeName>
        <fullName evidence="11">Dihydropteroate pyrophosphorylase</fullName>
    </alternativeName>
</protein>
<comment type="function">
    <text evidence="12">Catalyzes the condensation of para-aminobenzoate (pABA) with 6-hydroxymethyl-7,8-dihydropterin diphosphate (DHPt-PP) to form 7,8-dihydropteroate (H2Pte), the immediate precursor of folate derivatives.</text>
</comment>
<evidence type="ECO:0000256" key="1">
    <source>
        <dbReference type="ARBA" id="ARBA00000012"/>
    </source>
</evidence>
<dbReference type="GO" id="GO:0005829">
    <property type="term" value="C:cytosol"/>
    <property type="evidence" value="ECO:0007669"/>
    <property type="project" value="TreeGrafter"/>
</dbReference>
<keyword evidence="8" id="KW-0479">Metal-binding</keyword>
<evidence type="ECO:0000313" key="15">
    <source>
        <dbReference type="Proteomes" id="UP000256329"/>
    </source>
</evidence>
<dbReference type="OrthoDB" id="9811744at2"/>
<dbReference type="GO" id="GO:0046654">
    <property type="term" value="P:tetrahydrofolate biosynthetic process"/>
    <property type="evidence" value="ECO:0007669"/>
    <property type="project" value="UniProtKB-UniPathway"/>
</dbReference>
<dbReference type="AlphaFoldDB" id="A0A3D8P6R9"/>
<dbReference type="FunFam" id="3.20.20.20:FF:000006">
    <property type="entry name" value="Dihydropteroate synthase"/>
    <property type="match status" value="1"/>
</dbReference>
<dbReference type="InterPro" id="IPR011005">
    <property type="entry name" value="Dihydropteroate_synth-like_sf"/>
</dbReference>
<dbReference type="RefSeq" id="WP_115792001.1">
    <property type="nucleotide sequence ID" value="NZ_QSLN01000002.1"/>
</dbReference>
<evidence type="ECO:0000259" key="13">
    <source>
        <dbReference type="PROSITE" id="PS50972"/>
    </source>
</evidence>
<evidence type="ECO:0000256" key="3">
    <source>
        <dbReference type="ARBA" id="ARBA00004763"/>
    </source>
</evidence>
<evidence type="ECO:0000256" key="7">
    <source>
        <dbReference type="ARBA" id="ARBA00022679"/>
    </source>
</evidence>
<dbReference type="InterPro" id="IPR006390">
    <property type="entry name" value="DHP_synth_dom"/>
</dbReference>
<dbReference type="Proteomes" id="UP000256329">
    <property type="component" value="Unassembled WGS sequence"/>
</dbReference>
<reference evidence="14 15" key="1">
    <citation type="submission" date="2018-08" db="EMBL/GenBank/DDBJ databases">
        <title>Form III RuBisCO-mediated autotrophy in Thermodesulfobium bacteria.</title>
        <authorList>
            <person name="Toshchakov S.V."/>
            <person name="Kublanov I.V."/>
            <person name="Frolov E."/>
            <person name="Bonch-Osmolovskaya E.A."/>
            <person name="Tourova T.P."/>
            <person name="Chernych N.A."/>
            <person name="Lebedinsky A.V."/>
        </authorList>
    </citation>
    <scope>NUCLEOTIDE SEQUENCE [LARGE SCALE GENOMIC DNA]</scope>
    <source>
        <strain evidence="14 15">SR</strain>
    </source>
</reference>
<gene>
    <name evidence="14" type="primary">folP</name>
    <name evidence="14" type="ORF">DXX99_02815</name>
</gene>
<keyword evidence="9" id="KW-0460">Magnesium</keyword>
<dbReference type="Pfam" id="PF00809">
    <property type="entry name" value="Pterin_bind"/>
    <property type="match status" value="1"/>
</dbReference>
<dbReference type="PANTHER" id="PTHR20941:SF1">
    <property type="entry name" value="FOLIC ACID SYNTHESIS PROTEIN FOL1"/>
    <property type="match status" value="1"/>
</dbReference>
<evidence type="ECO:0000256" key="4">
    <source>
        <dbReference type="ARBA" id="ARBA00009503"/>
    </source>
</evidence>
<dbReference type="EC" id="2.5.1.15" evidence="5"/>
<evidence type="ECO:0000256" key="6">
    <source>
        <dbReference type="ARBA" id="ARBA00016919"/>
    </source>
</evidence>